<feature type="signal peptide" evidence="1">
    <location>
        <begin position="1"/>
        <end position="18"/>
    </location>
</feature>
<feature type="chain" id="PRO_5023814957" evidence="1">
    <location>
        <begin position="19"/>
        <end position="104"/>
    </location>
</feature>
<organism evidence="2 3">
    <name type="scientific">Streblomastix strix</name>
    <dbReference type="NCBI Taxonomy" id="222440"/>
    <lineage>
        <taxon>Eukaryota</taxon>
        <taxon>Metamonada</taxon>
        <taxon>Preaxostyla</taxon>
        <taxon>Oxymonadida</taxon>
        <taxon>Streblomastigidae</taxon>
        <taxon>Streblomastix</taxon>
    </lineage>
</organism>
<dbReference type="Proteomes" id="UP000324800">
    <property type="component" value="Unassembled WGS sequence"/>
</dbReference>
<keyword evidence="1" id="KW-0732">Signal</keyword>
<comment type="caution">
    <text evidence="2">The sequence shown here is derived from an EMBL/GenBank/DDBJ whole genome shotgun (WGS) entry which is preliminary data.</text>
</comment>
<evidence type="ECO:0000313" key="2">
    <source>
        <dbReference type="EMBL" id="KAA6401980.1"/>
    </source>
</evidence>
<accession>A0A5J4X453</accession>
<protein>
    <submittedName>
        <fullName evidence="2">Uncharacterized protein</fullName>
    </submittedName>
</protein>
<evidence type="ECO:0000256" key="1">
    <source>
        <dbReference type="SAM" id="SignalP"/>
    </source>
</evidence>
<name>A0A5J4X453_9EUKA</name>
<gene>
    <name evidence="2" type="ORF">EZS28_002494</name>
</gene>
<sequence length="104" mass="11826">MKLASLLLFICFIIINEAAETNLAISNIDCRNQTAFLCVYLKSIKSIEQYKIRRTGDPKDIPNSTLINQLNRTNLHYGKDVEHFSNFYGNLMGTLLITDKLDIG</sequence>
<reference evidence="2 3" key="1">
    <citation type="submission" date="2019-03" db="EMBL/GenBank/DDBJ databases">
        <title>Single cell metagenomics reveals metabolic interactions within the superorganism composed of flagellate Streblomastix strix and complex community of Bacteroidetes bacteria on its surface.</title>
        <authorList>
            <person name="Treitli S.C."/>
            <person name="Kolisko M."/>
            <person name="Husnik F."/>
            <person name="Keeling P."/>
            <person name="Hampl V."/>
        </authorList>
    </citation>
    <scope>NUCLEOTIDE SEQUENCE [LARGE SCALE GENOMIC DNA]</scope>
    <source>
        <strain evidence="2">ST1C</strain>
    </source>
</reference>
<dbReference type="EMBL" id="SNRW01000303">
    <property type="protein sequence ID" value="KAA6401980.1"/>
    <property type="molecule type" value="Genomic_DNA"/>
</dbReference>
<proteinExistence type="predicted"/>
<evidence type="ECO:0000313" key="3">
    <source>
        <dbReference type="Proteomes" id="UP000324800"/>
    </source>
</evidence>
<dbReference type="AlphaFoldDB" id="A0A5J4X453"/>